<dbReference type="AlphaFoldDB" id="A0A5B7GE40"/>
<sequence>MPAQGGQRAGQGEYVTSASQPESSASLDATPCRRRRQLPHDNLSKTPLLFVTYTASSRLLCGGRRL</sequence>
<evidence type="ECO:0000313" key="2">
    <source>
        <dbReference type="EMBL" id="MPC54774.1"/>
    </source>
</evidence>
<dbReference type="EMBL" id="VSRR010012625">
    <property type="protein sequence ID" value="MPC54774.1"/>
    <property type="molecule type" value="Genomic_DNA"/>
</dbReference>
<feature type="region of interest" description="Disordered" evidence="1">
    <location>
        <begin position="1"/>
        <end position="43"/>
    </location>
</feature>
<evidence type="ECO:0000313" key="3">
    <source>
        <dbReference type="Proteomes" id="UP000324222"/>
    </source>
</evidence>
<comment type="caution">
    <text evidence="2">The sequence shown here is derived from an EMBL/GenBank/DDBJ whole genome shotgun (WGS) entry which is preliminary data.</text>
</comment>
<name>A0A5B7GE40_PORTR</name>
<dbReference type="Proteomes" id="UP000324222">
    <property type="component" value="Unassembled WGS sequence"/>
</dbReference>
<evidence type="ECO:0000256" key="1">
    <source>
        <dbReference type="SAM" id="MobiDB-lite"/>
    </source>
</evidence>
<protein>
    <submittedName>
        <fullName evidence="2">Uncharacterized protein</fullName>
    </submittedName>
</protein>
<accession>A0A5B7GE40</accession>
<keyword evidence="3" id="KW-1185">Reference proteome</keyword>
<organism evidence="2 3">
    <name type="scientific">Portunus trituberculatus</name>
    <name type="common">Swimming crab</name>
    <name type="synonym">Neptunus trituberculatus</name>
    <dbReference type="NCBI Taxonomy" id="210409"/>
    <lineage>
        <taxon>Eukaryota</taxon>
        <taxon>Metazoa</taxon>
        <taxon>Ecdysozoa</taxon>
        <taxon>Arthropoda</taxon>
        <taxon>Crustacea</taxon>
        <taxon>Multicrustacea</taxon>
        <taxon>Malacostraca</taxon>
        <taxon>Eumalacostraca</taxon>
        <taxon>Eucarida</taxon>
        <taxon>Decapoda</taxon>
        <taxon>Pleocyemata</taxon>
        <taxon>Brachyura</taxon>
        <taxon>Eubrachyura</taxon>
        <taxon>Portunoidea</taxon>
        <taxon>Portunidae</taxon>
        <taxon>Portuninae</taxon>
        <taxon>Portunus</taxon>
    </lineage>
</organism>
<feature type="compositionally biased region" description="Polar residues" evidence="1">
    <location>
        <begin position="14"/>
        <end position="27"/>
    </location>
</feature>
<gene>
    <name evidence="2" type="ORF">E2C01_048699</name>
</gene>
<reference evidence="2 3" key="1">
    <citation type="submission" date="2019-05" db="EMBL/GenBank/DDBJ databases">
        <title>Another draft genome of Portunus trituberculatus and its Hox gene families provides insights of decapod evolution.</title>
        <authorList>
            <person name="Jeong J.-H."/>
            <person name="Song I."/>
            <person name="Kim S."/>
            <person name="Choi T."/>
            <person name="Kim D."/>
            <person name="Ryu S."/>
            <person name="Kim W."/>
        </authorList>
    </citation>
    <scope>NUCLEOTIDE SEQUENCE [LARGE SCALE GENOMIC DNA]</scope>
    <source>
        <tissue evidence="2">Muscle</tissue>
    </source>
</reference>
<proteinExistence type="predicted"/>